<reference evidence="2 3" key="1">
    <citation type="submission" date="2022-05" db="EMBL/GenBank/DDBJ databases">
        <authorList>
            <person name="Park J.-S."/>
        </authorList>
    </citation>
    <scope>NUCLEOTIDE SEQUENCE [LARGE SCALE GENOMIC DNA]</scope>
    <source>
        <strain evidence="2 3">2012CJ34-2</strain>
    </source>
</reference>
<accession>A0ABT0PDH1</accession>
<keyword evidence="3" id="KW-1185">Reference proteome</keyword>
<evidence type="ECO:0000313" key="3">
    <source>
        <dbReference type="Proteomes" id="UP001203338"/>
    </source>
</evidence>
<protein>
    <submittedName>
        <fullName evidence="2">Uncharacterized protein</fullName>
    </submittedName>
</protein>
<comment type="caution">
    <text evidence="2">The sequence shown here is derived from an EMBL/GenBank/DDBJ whole genome shotgun (WGS) entry which is preliminary data.</text>
</comment>
<evidence type="ECO:0000256" key="1">
    <source>
        <dbReference type="SAM" id="MobiDB-lite"/>
    </source>
</evidence>
<organism evidence="2 3">
    <name type="scientific">Parendozoicomonas callyspongiae</name>
    <dbReference type="NCBI Taxonomy" id="2942213"/>
    <lineage>
        <taxon>Bacteria</taxon>
        <taxon>Pseudomonadati</taxon>
        <taxon>Pseudomonadota</taxon>
        <taxon>Gammaproteobacteria</taxon>
        <taxon>Oceanospirillales</taxon>
        <taxon>Endozoicomonadaceae</taxon>
        <taxon>Parendozoicomonas</taxon>
    </lineage>
</organism>
<sequence length="56" mass="6524">MSKFDERVEELVAKHPSLTKLEAIEIITAKNERKKAKRAEKTDKINTKRANKSKRD</sequence>
<proteinExistence type="predicted"/>
<name>A0ABT0PDH1_9GAMM</name>
<feature type="region of interest" description="Disordered" evidence="1">
    <location>
        <begin position="31"/>
        <end position="56"/>
    </location>
</feature>
<gene>
    <name evidence="2" type="ORF">M3P05_05675</name>
</gene>
<evidence type="ECO:0000313" key="2">
    <source>
        <dbReference type="EMBL" id="MCL6269433.1"/>
    </source>
</evidence>
<feature type="compositionally biased region" description="Basic residues" evidence="1">
    <location>
        <begin position="47"/>
        <end position="56"/>
    </location>
</feature>
<dbReference type="EMBL" id="JAMFLX010000005">
    <property type="protein sequence ID" value="MCL6269433.1"/>
    <property type="molecule type" value="Genomic_DNA"/>
</dbReference>
<dbReference type="Proteomes" id="UP001203338">
    <property type="component" value="Unassembled WGS sequence"/>
</dbReference>
<dbReference type="RefSeq" id="WP_249698442.1">
    <property type="nucleotide sequence ID" value="NZ_JAMFLX010000005.1"/>
</dbReference>